<evidence type="ECO:0000313" key="2">
    <source>
        <dbReference type="EMBL" id="ADQ05589.1"/>
    </source>
</evidence>
<sequence>MIIKFLIFDYKKRFKNYSALGLLAGLYIFFWKDFVSGELSLGDFCIIFLIGICIYHLSTFASEIASQQRYLIFASPKIDGKTFVLTKFIRVFSDTILFFIVVFLSEMITNLARRQYKSEIILLIKNLFTQKIETLFDIIVVLFYVSFAIAAIYFLIIFNLTVLKEFLPNVLYKVTSIVEYILSAYVLLLIIGILININQSFSSHIPSILREFINIALIAGLTLLCLYGAIKLFDKKLEI</sequence>
<name>E4Q6A4_CALOW</name>
<keyword evidence="1" id="KW-0812">Transmembrane</keyword>
<dbReference type="RefSeq" id="WP_013412910.1">
    <property type="nucleotide sequence ID" value="NC_014657.1"/>
</dbReference>
<dbReference type="Proteomes" id="UP000006889">
    <property type="component" value="Chromosome"/>
</dbReference>
<keyword evidence="3" id="KW-1185">Reference proteome</keyword>
<accession>E4Q6A4</accession>
<keyword evidence="1" id="KW-1133">Transmembrane helix</keyword>
<dbReference type="AlphaFoldDB" id="E4Q6A4"/>
<feature type="transmembrane region" description="Helical" evidence="1">
    <location>
        <begin position="209"/>
        <end position="230"/>
    </location>
</feature>
<evidence type="ECO:0000256" key="1">
    <source>
        <dbReference type="SAM" id="Phobius"/>
    </source>
</evidence>
<organism evidence="2 3">
    <name type="scientific">Caldicellulosiruptor owensensis (strain ATCC 700167 / DSM 13100 / OL)</name>
    <dbReference type="NCBI Taxonomy" id="632518"/>
    <lineage>
        <taxon>Bacteria</taxon>
        <taxon>Bacillati</taxon>
        <taxon>Bacillota</taxon>
        <taxon>Bacillota incertae sedis</taxon>
        <taxon>Caldicellulosiruptorales</taxon>
        <taxon>Caldicellulosiruptoraceae</taxon>
        <taxon>Caldicellulosiruptor</taxon>
    </lineage>
</organism>
<gene>
    <name evidence="2" type="ordered locus">Calow_2078</name>
</gene>
<protein>
    <submittedName>
        <fullName evidence="2">Uncharacterized protein</fullName>
    </submittedName>
</protein>
<reference evidence="2 3" key="2">
    <citation type="journal article" date="2011" name="J. Bacteriol.">
        <title>Complete genome sequences for the anaerobic, extremely thermophilic plant biomass-degrading bacteria Caldicellulosiruptor hydrothermalis, Caldicellulosiruptor kristjanssonii, Caldicellulosiruptor kronotskyensis, Caldicellulosiruptor owensenis, and Caldicellulosiruptor lactoaceticus.</title>
        <authorList>
            <person name="Blumer-Schuette S.E."/>
            <person name="Ozdemir I."/>
            <person name="Mistry D."/>
            <person name="Lucas S."/>
            <person name="Lapidus A."/>
            <person name="Cheng J.F."/>
            <person name="Goodwin L.A."/>
            <person name="Pitluck S."/>
            <person name="Land M.L."/>
            <person name="Hauser L.J."/>
            <person name="Woyke T."/>
            <person name="Mikhailova N."/>
            <person name="Pati A."/>
            <person name="Kyrpides N.C."/>
            <person name="Ivanova N."/>
            <person name="Detter J.C."/>
            <person name="Walston-Davenport K."/>
            <person name="Han S."/>
            <person name="Adams M.W."/>
            <person name="Kelly R.M."/>
        </authorList>
    </citation>
    <scope>NUCLEOTIDE SEQUENCE [LARGE SCALE GENOMIC DNA]</scope>
    <source>
        <strain evidence="3">ATCC 700167 / DSM 13100 / OL</strain>
    </source>
</reference>
<feature type="transmembrane region" description="Helical" evidence="1">
    <location>
        <begin position="177"/>
        <end position="197"/>
    </location>
</feature>
<keyword evidence="1" id="KW-0472">Membrane</keyword>
<feature type="transmembrane region" description="Helical" evidence="1">
    <location>
        <begin position="134"/>
        <end position="157"/>
    </location>
</feature>
<reference key="1">
    <citation type="submission" date="2010-09" db="EMBL/GenBank/DDBJ databases">
        <title>Complete sequence of Caldicellulosiruptor owensensis OL.</title>
        <authorList>
            <consortium name="US DOE Joint Genome Institute"/>
            <person name="Lucas S."/>
            <person name="Copeland A."/>
            <person name="Lapidus A."/>
            <person name="Cheng J.-F."/>
            <person name="Bruce D."/>
            <person name="Goodwin L."/>
            <person name="Pitluck S."/>
            <person name="Davenport K."/>
            <person name="Detter J.C."/>
            <person name="Han C."/>
            <person name="Tapia R."/>
            <person name="Land M."/>
            <person name="Hauser L."/>
            <person name="Chang Y.-J."/>
            <person name="Jeffries C."/>
            <person name="Kyrpides N."/>
            <person name="Ivanova N."/>
            <person name="Mikhailova N."/>
            <person name="Blumer-Schuette S.E."/>
            <person name="Kelly R.M."/>
            <person name="Woyke T."/>
        </authorList>
    </citation>
    <scope>NUCLEOTIDE SEQUENCE</scope>
    <source>
        <strain>OL</strain>
    </source>
</reference>
<dbReference type="EMBL" id="CP002216">
    <property type="protein sequence ID" value="ADQ05589.1"/>
    <property type="molecule type" value="Genomic_DNA"/>
</dbReference>
<feature type="transmembrane region" description="Helical" evidence="1">
    <location>
        <begin position="37"/>
        <end position="58"/>
    </location>
</feature>
<dbReference type="HOGENOM" id="CLU_101287_0_0_9"/>
<proteinExistence type="predicted"/>
<dbReference type="STRING" id="632518.Calow_2078"/>
<dbReference type="KEGG" id="cow:Calow_2078"/>
<evidence type="ECO:0000313" key="3">
    <source>
        <dbReference type="Proteomes" id="UP000006889"/>
    </source>
</evidence>
<feature type="transmembrane region" description="Helical" evidence="1">
    <location>
        <begin position="14"/>
        <end position="31"/>
    </location>
</feature>